<protein>
    <submittedName>
        <fullName evidence="1">Uncharacterized protein</fullName>
    </submittedName>
</protein>
<dbReference type="EMBL" id="KQ414675">
    <property type="protein sequence ID" value="KOC64107.1"/>
    <property type="molecule type" value="Genomic_DNA"/>
</dbReference>
<accession>A0A0L7QZW7</accession>
<evidence type="ECO:0000313" key="2">
    <source>
        <dbReference type="Proteomes" id="UP000053825"/>
    </source>
</evidence>
<dbReference type="Proteomes" id="UP000053825">
    <property type="component" value="Unassembled WGS sequence"/>
</dbReference>
<gene>
    <name evidence="1" type="ORF">WH47_01675</name>
</gene>
<keyword evidence="2" id="KW-1185">Reference proteome</keyword>
<reference evidence="1 2" key="1">
    <citation type="submission" date="2015-07" db="EMBL/GenBank/DDBJ databases">
        <title>The genome of Habropoda laboriosa.</title>
        <authorList>
            <person name="Pan H."/>
            <person name="Kapheim K."/>
        </authorList>
    </citation>
    <scope>NUCLEOTIDE SEQUENCE [LARGE SCALE GENOMIC DNA]</scope>
    <source>
        <strain evidence="1">0110345459</strain>
    </source>
</reference>
<proteinExistence type="predicted"/>
<sequence length="65" mass="7097">NLVKIDGILRKEEYLKILEEHAVPVMEDSSVSKAIHRAGRVSVYATFLGTINGPKTTIECDAVGI</sequence>
<dbReference type="AlphaFoldDB" id="A0A0L7QZW7"/>
<name>A0A0L7QZW7_9HYME</name>
<organism evidence="1 2">
    <name type="scientific">Habropoda laboriosa</name>
    <dbReference type="NCBI Taxonomy" id="597456"/>
    <lineage>
        <taxon>Eukaryota</taxon>
        <taxon>Metazoa</taxon>
        <taxon>Ecdysozoa</taxon>
        <taxon>Arthropoda</taxon>
        <taxon>Hexapoda</taxon>
        <taxon>Insecta</taxon>
        <taxon>Pterygota</taxon>
        <taxon>Neoptera</taxon>
        <taxon>Endopterygota</taxon>
        <taxon>Hymenoptera</taxon>
        <taxon>Apocrita</taxon>
        <taxon>Aculeata</taxon>
        <taxon>Apoidea</taxon>
        <taxon>Anthophila</taxon>
        <taxon>Apidae</taxon>
        <taxon>Habropoda</taxon>
    </lineage>
</organism>
<feature type="non-terminal residue" evidence="1">
    <location>
        <position position="1"/>
    </location>
</feature>
<evidence type="ECO:0000313" key="1">
    <source>
        <dbReference type="EMBL" id="KOC64107.1"/>
    </source>
</evidence>